<keyword evidence="4 6" id="KW-0862">Zinc</keyword>
<dbReference type="PANTHER" id="PTHR34978">
    <property type="entry name" value="POSSIBLE SENSOR-TRANSDUCER PROTEIN BLAR"/>
    <property type="match status" value="1"/>
</dbReference>
<reference evidence="10" key="1">
    <citation type="journal article" date="2019" name="Int. J. Syst. Evol. Microbiol.">
        <title>The Global Catalogue of Microorganisms (GCM) 10K type strain sequencing project: providing services to taxonomists for standard genome sequencing and annotation.</title>
        <authorList>
            <consortium name="The Broad Institute Genomics Platform"/>
            <consortium name="The Broad Institute Genome Sequencing Center for Infectious Disease"/>
            <person name="Wu L."/>
            <person name="Ma J."/>
        </authorList>
    </citation>
    <scope>NUCLEOTIDE SEQUENCE [LARGE SCALE GENOMIC DNA]</scope>
    <source>
        <strain evidence="10">JCM 10083</strain>
    </source>
</reference>
<keyword evidence="5 6" id="KW-0482">Metalloprotease</keyword>
<dbReference type="Gene3D" id="3.30.2010.10">
    <property type="entry name" value="Metalloproteases ('zincins'), catalytic domain"/>
    <property type="match status" value="1"/>
</dbReference>
<dbReference type="Pfam" id="PF01435">
    <property type="entry name" value="Peptidase_M48"/>
    <property type="match status" value="1"/>
</dbReference>
<keyword evidence="10" id="KW-1185">Reference proteome</keyword>
<feature type="transmembrane region" description="Helical" evidence="7">
    <location>
        <begin position="70"/>
        <end position="87"/>
    </location>
</feature>
<dbReference type="RefSeq" id="WP_343967225.1">
    <property type="nucleotide sequence ID" value="NZ_BAAAGK010000055.1"/>
</dbReference>
<keyword evidence="3 6" id="KW-0378">Hydrolase</keyword>
<evidence type="ECO:0000313" key="10">
    <source>
        <dbReference type="Proteomes" id="UP001596514"/>
    </source>
</evidence>
<feature type="transmembrane region" description="Helical" evidence="7">
    <location>
        <begin position="36"/>
        <end position="64"/>
    </location>
</feature>
<evidence type="ECO:0000256" key="6">
    <source>
        <dbReference type="RuleBase" id="RU003983"/>
    </source>
</evidence>
<keyword evidence="7" id="KW-0812">Transmembrane</keyword>
<keyword evidence="1 6" id="KW-0645">Protease</keyword>
<name>A0ABW2SUM3_9ACTN</name>
<protein>
    <submittedName>
        <fullName evidence="9">M56 family metallopeptidase</fullName>
    </submittedName>
</protein>
<feature type="transmembrane region" description="Helical" evidence="7">
    <location>
        <begin position="6"/>
        <end position="24"/>
    </location>
</feature>
<organism evidence="9 10">
    <name type="scientific">Streptosporangium amethystogenes subsp. fukuiense</name>
    <dbReference type="NCBI Taxonomy" id="698418"/>
    <lineage>
        <taxon>Bacteria</taxon>
        <taxon>Bacillati</taxon>
        <taxon>Actinomycetota</taxon>
        <taxon>Actinomycetes</taxon>
        <taxon>Streptosporangiales</taxon>
        <taxon>Streptosporangiaceae</taxon>
        <taxon>Streptosporangium</taxon>
    </lineage>
</organism>
<dbReference type="Proteomes" id="UP001596514">
    <property type="component" value="Unassembled WGS sequence"/>
</dbReference>
<evidence type="ECO:0000256" key="2">
    <source>
        <dbReference type="ARBA" id="ARBA00022723"/>
    </source>
</evidence>
<dbReference type="InterPro" id="IPR052173">
    <property type="entry name" value="Beta-lactam_resp_regulator"/>
</dbReference>
<evidence type="ECO:0000256" key="5">
    <source>
        <dbReference type="ARBA" id="ARBA00023049"/>
    </source>
</evidence>
<keyword evidence="7" id="KW-1133">Transmembrane helix</keyword>
<evidence type="ECO:0000256" key="7">
    <source>
        <dbReference type="SAM" id="Phobius"/>
    </source>
</evidence>
<dbReference type="InterPro" id="IPR001915">
    <property type="entry name" value="Peptidase_M48"/>
</dbReference>
<evidence type="ECO:0000256" key="1">
    <source>
        <dbReference type="ARBA" id="ARBA00022670"/>
    </source>
</evidence>
<feature type="domain" description="Peptidase M48" evidence="8">
    <location>
        <begin position="100"/>
        <end position="198"/>
    </location>
</feature>
<proteinExistence type="inferred from homology"/>
<evidence type="ECO:0000313" key="9">
    <source>
        <dbReference type="EMBL" id="MFC7599982.1"/>
    </source>
</evidence>
<comment type="cofactor">
    <cofactor evidence="6">
        <name>Zn(2+)</name>
        <dbReference type="ChEBI" id="CHEBI:29105"/>
    </cofactor>
    <text evidence="6">Binds 1 zinc ion per subunit.</text>
</comment>
<comment type="similarity">
    <text evidence="6">Belongs to the peptidase M48 family.</text>
</comment>
<dbReference type="EMBL" id="JBHTEE010000001">
    <property type="protein sequence ID" value="MFC7599982.1"/>
    <property type="molecule type" value="Genomic_DNA"/>
</dbReference>
<comment type="caution">
    <text evidence="9">The sequence shown here is derived from an EMBL/GenBank/DDBJ whole genome shotgun (WGS) entry which is preliminary data.</text>
</comment>
<gene>
    <name evidence="9" type="ORF">ACFQVD_07670</name>
</gene>
<evidence type="ECO:0000259" key="8">
    <source>
        <dbReference type="Pfam" id="PF01435"/>
    </source>
</evidence>
<keyword evidence="7" id="KW-0472">Membrane</keyword>
<dbReference type="CDD" id="cd07326">
    <property type="entry name" value="M56_BlaR1_MecR1_like"/>
    <property type="match status" value="1"/>
</dbReference>
<feature type="transmembrane region" description="Helical" evidence="7">
    <location>
        <begin position="258"/>
        <end position="276"/>
    </location>
</feature>
<evidence type="ECO:0000256" key="4">
    <source>
        <dbReference type="ARBA" id="ARBA00022833"/>
    </source>
</evidence>
<sequence length="299" mass="31431">MIDHFVLSTLVAPAALVVSMAALVDRQQPAAATVAFISSAVVVAAASSVSVMAVSIHAVLLLVQGEPLEWPYWVALAFLVTAVATLAGGARRERRSLCAAREQAAALPGDDVVVVVAEERPAAFTLPGRPGRIVVTQGMLNALDEENHAVVMAHEHAHLTGHHHRWLLASRLAVAAHPFLWQVRHLVGYLIERWADEQAAEQIGDRRATARAIAMAALLSHDDGAPSGAVPFLARRGPGPVPRRIAALLKPLPGPRGAFLLVVPVLVAAGSVVWTGEAIVDLTQPGGPCTGGLSAERPR</sequence>
<dbReference type="PANTHER" id="PTHR34978:SF3">
    <property type="entry name" value="SLR0241 PROTEIN"/>
    <property type="match status" value="1"/>
</dbReference>
<keyword evidence="2" id="KW-0479">Metal-binding</keyword>
<accession>A0ABW2SUM3</accession>
<evidence type="ECO:0000256" key="3">
    <source>
        <dbReference type="ARBA" id="ARBA00022801"/>
    </source>
</evidence>